<dbReference type="GO" id="GO:0000932">
    <property type="term" value="C:P-body"/>
    <property type="evidence" value="ECO:0000318"/>
    <property type="project" value="GO_Central"/>
</dbReference>
<sequence>MAAVPMPSTISATAALIDELDKKLICVLRDGRKLIGYLRSVDQFANLVLQDTVERYYVGNEYGDVPVGIYIIRGENVALLGEMDASADQSRFLKQVDAETILRKHAELPDADKRRTQGGDEYADMS</sequence>
<dbReference type="InterPro" id="IPR047575">
    <property type="entry name" value="Sm"/>
</dbReference>
<dbReference type="Proteomes" id="UP000001357">
    <property type="component" value="Unassembled WGS sequence"/>
</dbReference>
<organism evidence="9 10">
    <name type="scientific">Monosiga brevicollis</name>
    <name type="common">Choanoflagellate</name>
    <dbReference type="NCBI Taxonomy" id="81824"/>
    <lineage>
        <taxon>Eukaryota</taxon>
        <taxon>Choanoflagellata</taxon>
        <taxon>Craspedida</taxon>
        <taxon>Salpingoecidae</taxon>
        <taxon>Monosiga</taxon>
    </lineage>
</organism>
<dbReference type="SUPFAM" id="SSF50182">
    <property type="entry name" value="Sm-like ribonucleoproteins"/>
    <property type="match status" value="1"/>
</dbReference>
<dbReference type="PANTHER" id="PTHR15588">
    <property type="entry name" value="LSM1"/>
    <property type="match status" value="1"/>
</dbReference>
<keyword evidence="3 6" id="KW-0507">mRNA processing</keyword>
<evidence type="ECO:0000313" key="9">
    <source>
        <dbReference type="EMBL" id="EDQ91046.1"/>
    </source>
</evidence>
<dbReference type="AlphaFoldDB" id="A9UVA4"/>
<dbReference type="InterPro" id="IPR034104">
    <property type="entry name" value="Lsm1"/>
</dbReference>
<keyword evidence="5 6" id="KW-0687">Ribonucleoprotein</keyword>
<dbReference type="GeneID" id="5889662"/>
<gene>
    <name evidence="6" type="primary">LSM1</name>
    <name evidence="9" type="ORF">MONBRDRAFT_20273</name>
</gene>
<evidence type="ECO:0000256" key="7">
    <source>
        <dbReference type="SAM" id="MobiDB-lite"/>
    </source>
</evidence>
<dbReference type="PANTHER" id="PTHR15588:SF8">
    <property type="entry name" value="U6 SNRNA-ASSOCIATED SM-LIKE PROTEIN LSM1"/>
    <property type="match status" value="1"/>
</dbReference>
<dbReference type="InterPro" id="IPR044642">
    <property type="entry name" value="PTHR15588"/>
</dbReference>
<reference evidence="9 10" key="1">
    <citation type="journal article" date="2008" name="Nature">
        <title>The genome of the choanoflagellate Monosiga brevicollis and the origin of metazoans.</title>
        <authorList>
            <consortium name="JGI Sequencing"/>
            <person name="King N."/>
            <person name="Westbrook M.J."/>
            <person name="Young S.L."/>
            <person name="Kuo A."/>
            <person name="Abedin M."/>
            <person name="Chapman J."/>
            <person name="Fairclough S."/>
            <person name="Hellsten U."/>
            <person name="Isogai Y."/>
            <person name="Letunic I."/>
            <person name="Marr M."/>
            <person name="Pincus D."/>
            <person name="Putnam N."/>
            <person name="Rokas A."/>
            <person name="Wright K.J."/>
            <person name="Zuzow R."/>
            <person name="Dirks W."/>
            <person name="Good M."/>
            <person name="Goodstein D."/>
            <person name="Lemons D."/>
            <person name="Li W."/>
            <person name="Lyons J.B."/>
            <person name="Morris A."/>
            <person name="Nichols S."/>
            <person name="Richter D.J."/>
            <person name="Salamov A."/>
            <person name="Bork P."/>
            <person name="Lim W.A."/>
            <person name="Manning G."/>
            <person name="Miller W.T."/>
            <person name="McGinnis W."/>
            <person name="Shapiro H."/>
            <person name="Tjian R."/>
            <person name="Grigoriev I.V."/>
            <person name="Rokhsar D."/>
        </authorList>
    </citation>
    <scope>NUCLEOTIDE SEQUENCE [LARGE SCALE GENOMIC DNA]</scope>
    <source>
        <strain evidence="10">MX1 / ATCC 50154</strain>
    </source>
</reference>
<dbReference type="CDD" id="cd01728">
    <property type="entry name" value="LSm1"/>
    <property type="match status" value="1"/>
</dbReference>
<dbReference type="SMART" id="SM00651">
    <property type="entry name" value="Sm"/>
    <property type="match status" value="1"/>
</dbReference>
<evidence type="ECO:0000256" key="6">
    <source>
        <dbReference type="RuleBase" id="RU365047"/>
    </source>
</evidence>
<dbReference type="GO" id="GO:1990904">
    <property type="term" value="C:ribonucleoprotein complex"/>
    <property type="evidence" value="ECO:0007669"/>
    <property type="project" value="UniProtKB-KW"/>
</dbReference>
<dbReference type="InParanoid" id="A9UVA4"/>
<name>A9UVA4_MONBE</name>
<feature type="region of interest" description="Disordered" evidence="7">
    <location>
        <begin position="107"/>
        <end position="126"/>
    </location>
</feature>
<dbReference type="OMA" id="ETTTCYQ"/>
<dbReference type="InterPro" id="IPR001163">
    <property type="entry name" value="Sm_dom_euk/arc"/>
</dbReference>
<evidence type="ECO:0000256" key="3">
    <source>
        <dbReference type="ARBA" id="ARBA00022664"/>
    </source>
</evidence>
<comment type="subunit">
    <text evidence="6">LSm subunits form a heteromer with a donut shape.</text>
</comment>
<keyword evidence="2 6" id="KW-0963">Cytoplasm</keyword>
<evidence type="ECO:0000256" key="1">
    <source>
        <dbReference type="ARBA" id="ARBA00006850"/>
    </source>
</evidence>
<dbReference type="eggNOG" id="KOG1782">
    <property type="taxonomic scope" value="Eukaryota"/>
</dbReference>
<feature type="compositionally biased region" description="Basic and acidic residues" evidence="7">
    <location>
        <begin position="107"/>
        <end position="118"/>
    </location>
</feature>
<accession>A9UVA4</accession>
<dbReference type="Pfam" id="PF01423">
    <property type="entry name" value="LSM"/>
    <property type="match status" value="1"/>
</dbReference>
<comment type="function">
    <text evidence="6">Probably involved with other LSm subunits in the general process of degradation of mRNAs.</text>
</comment>
<dbReference type="FunCoup" id="A9UVA4">
    <property type="interactions" value="1401"/>
</dbReference>
<dbReference type="Gene3D" id="2.30.30.100">
    <property type="match status" value="1"/>
</dbReference>
<comment type="similarity">
    <text evidence="1 6">Belongs to the snRNP Sm proteins family.</text>
</comment>
<comment type="subcellular location">
    <subcellularLocation>
        <location evidence="6">Cytoplasm</location>
    </subcellularLocation>
    <subcellularLocation>
        <location evidence="6">Cytoplasm</location>
        <location evidence="6">P-body</location>
    </subcellularLocation>
</comment>
<dbReference type="KEGG" id="mbr:MONBRDRAFT_20273"/>
<feature type="domain" description="Sm" evidence="8">
    <location>
        <begin position="11"/>
        <end position="86"/>
    </location>
</feature>
<dbReference type="GO" id="GO:1990726">
    <property type="term" value="C:Lsm1-7-Pat1 complex"/>
    <property type="evidence" value="ECO:0000318"/>
    <property type="project" value="GO_Central"/>
</dbReference>
<dbReference type="GO" id="GO:0003729">
    <property type="term" value="F:mRNA binding"/>
    <property type="evidence" value="ECO:0000318"/>
    <property type="project" value="GO_Central"/>
</dbReference>
<keyword evidence="10" id="KW-1185">Reference proteome</keyword>
<dbReference type="STRING" id="81824.A9UVA4"/>
<evidence type="ECO:0000256" key="5">
    <source>
        <dbReference type="ARBA" id="ARBA00023274"/>
    </source>
</evidence>
<dbReference type="PROSITE" id="PS52002">
    <property type="entry name" value="SM"/>
    <property type="match status" value="1"/>
</dbReference>
<dbReference type="RefSeq" id="XP_001744343.1">
    <property type="nucleotide sequence ID" value="XM_001744291.1"/>
</dbReference>
<evidence type="ECO:0000259" key="8">
    <source>
        <dbReference type="PROSITE" id="PS52002"/>
    </source>
</evidence>
<evidence type="ECO:0000256" key="4">
    <source>
        <dbReference type="ARBA" id="ARBA00022884"/>
    </source>
</evidence>
<dbReference type="EMBL" id="CH991546">
    <property type="protein sequence ID" value="EDQ91046.1"/>
    <property type="molecule type" value="Genomic_DNA"/>
</dbReference>
<protein>
    <recommendedName>
        <fullName evidence="6">U6 snRNA-associated Sm-like protein LSm1</fullName>
    </recommendedName>
</protein>
<evidence type="ECO:0000313" key="10">
    <source>
        <dbReference type="Proteomes" id="UP000001357"/>
    </source>
</evidence>
<dbReference type="GO" id="GO:0000290">
    <property type="term" value="P:deadenylation-dependent decapping of nuclear-transcribed mRNA"/>
    <property type="evidence" value="ECO:0000318"/>
    <property type="project" value="GO_Central"/>
</dbReference>
<proteinExistence type="inferred from homology"/>
<dbReference type="GO" id="GO:0006397">
    <property type="term" value="P:mRNA processing"/>
    <property type="evidence" value="ECO:0007669"/>
    <property type="project" value="UniProtKB-UniRule"/>
</dbReference>
<evidence type="ECO:0000256" key="2">
    <source>
        <dbReference type="ARBA" id="ARBA00022490"/>
    </source>
</evidence>
<keyword evidence="4 6" id="KW-0694">RNA-binding</keyword>
<dbReference type="InterPro" id="IPR010920">
    <property type="entry name" value="LSM_dom_sf"/>
</dbReference>